<dbReference type="EMBL" id="GBRH01276917">
    <property type="protein sequence ID" value="JAD20978.1"/>
    <property type="molecule type" value="Transcribed_RNA"/>
</dbReference>
<dbReference type="AlphaFoldDB" id="A0A0A8Y747"/>
<sequence>MQKMMRKMNQKLARKHLRRVAGREMPLRRVALRHLRGRRLKLYQVHPL</sequence>
<protein>
    <submittedName>
        <fullName evidence="1">Uncharacterized protein</fullName>
    </submittedName>
</protein>
<accession>A0A0A8Y747</accession>
<evidence type="ECO:0000313" key="1">
    <source>
        <dbReference type="EMBL" id="JAD20978.1"/>
    </source>
</evidence>
<organism evidence="1">
    <name type="scientific">Arundo donax</name>
    <name type="common">Giant reed</name>
    <name type="synonym">Donax arundinaceus</name>
    <dbReference type="NCBI Taxonomy" id="35708"/>
    <lineage>
        <taxon>Eukaryota</taxon>
        <taxon>Viridiplantae</taxon>
        <taxon>Streptophyta</taxon>
        <taxon>Embryophyta</taxon>
        <taxon>Tracheophyta</taxon>
        <taxon>Spermatophyta</taxon>
        <taxon>Magnoliopsida</taxon>
        <taxon>Liliopsida</taxon>
        <taxon>Poales</taxon>
        <taxon>Poaceae</taxon>
        <taxon>PACMAD clade</taxon>
        <taxon>Arundinoideae</taxon>
        <taxon>Arundineae</taxon>
        <taxon>Arundo</taxon>
    </lineage>
</organism>
<reference evidence="1" key="2">
    <citation type="journal article" date="2015" name="Data Brief">
        <title>Shoot transcriptome of the giant reed, Arundo donax.</title>
        <authorList>
            <person name="Barrero R.A."/>
            <person name="Guerrero F.D."/>
            <person name="Moolhuijzen P."/>
            <person name="Goolsby J.A."/>
            <person name="Tidwell J."/>
            <person name="Bellgard S.E."/>
            <person name="Bellgard M.I."/>
        </authorList>
    </citation>
    <scope>NUCLEOTIDE SEQUENCE</scope>
    <source>
        <tissue evidence="1">Shoot tissue taken approximately 20 cm above the soil surface</tissue>
    </source>
</reference>
<reference evidence="1" key="1">
    <citation type="submission" date="2014-09" db="EMBL/GenBank/DDBJ databases">
        <authorList>
            <person name="Magalhaes I.L.F."/>
            <person name="Oliveira U."/>
            <person name="Santos F.R."/>
            <person name="Vidigal T.H.D.A."/>
            <person name="Brescovit A.D."/>
            <person name="Santos A.J."/>
        </authorList>
    </citation>
    <scope>NUCLEOTIDE SEQUENCE</scope>
    <source>
        <tissue evidence="1">Shoot tissue taken approximately 20 cm above the soil surface</tissue>
    </source>
</reference>
<name>A0A0A8Y747_ARUDO</name>
<proteinExistence type="predicted"/>